<dbReference type="Gene3D" id="3.20.20.80">
    <property type="entry name" value="Glycosidases"/>
    <property type="match status" value="1"/>
</dbReference>
<feature type="domain" description="Glycoside hydrolase family 2 catalytic" evidence="5">
    <location>
        <begin position="7"/>
        <end position="45"/>
    </location>
</feature>
<dbReference type="HOGENOM" id="CLU_3210447_0_0_1"/>
<reference evidence="6 7" key="1">
    <citation type="journal article" date="2013" name="Genome Biol.">
        <title>The genome sequence of the most widely cultivated cacao type and its use to identify candidate genes regulating pod color.</title>
        <authorList>
            <person name="Motamayor J.C."/>
            <person name="Mockaitis K."/>
            <person name="Schmutz J."/>
            <person name="Haiminen N."/>
            <person name="Iii D.L."/>
            <person name="Cornejo O."/>
            <person name="Findley S.D."/>
            <person name="Zheng P."/>
            <person name="Utro F."/>
            <person name="Royaert S."/>
            <person name="Saski C."/>
            <person name="Jenkins J."/>
            <person name="Podicheti R."/>
            <person name="Zhao M."/>
            <person name="Scheffler B.E."/>
            <person name="Stack J.C."/>
            <person name="Feltus F.A."/>
            <person name="Mustiga G.M."/>
            <person name="Amores F."/>
            <person name="Phillips W."/>
            <person name="Marelli J.P."/>
            <person name="May G.D."/>
            <person name="Shapiro H."/>
            <person name="Ma J."/>
            <person name="Bustamante C.D."/>
            <person name="Schnell R.J."/>
            <person name="Main D."/>
            <person name="Gilbert D."/>
            <person name="Parida L."/>
            <person name="Kuhn D.N."/>
        </authorList>
    </citation>
    <scope>NUCLEOTIDE SEQUENCE [LARGE SCALE GENOMIC DNA]</scope>
    <source>
        <strain evidence="7">cv. Matina 1-6</strain>
    </source>
</reference>
<organism evidence="6 7">
    <name type="scientific">Theobroma cacao</name>
    <name type="common">Cacao</name>
    <name type="synonym">Cocoa</name>
    <dbReference type="NCBI Taxonomy" id="3641"/>
    <lineage>
        <taxon>Eukaryota</taxon>
        <taxon>Viridiplantae</taxon>
        <taxon>Streptophyta</taxon>
        <taxon>Embryophyta</taxon>
        <taxon>Tracheophyta</taxon>
        <taxon>Spermatophyta</taxon>
        <taxon>Magnoliopsida</taxon>
        <taxon>eudicotyledons</taxon>
        <taxon>Gunneridae</taxon>
        <taxon>Pentapetalae</taxon>
        <taxon>rosids</taxon>
        <taxon>malvids</taxon>
        <taxon>Malvales</taxon>
        <taxon>Malvaceae</taxon>
        <taxon>Byttnerioideae</taxon>
        <taxon>Theobroma</taxon>
    </lineage>
</organism>
<keyword evidence="4" id="KW-0326">Glycosidase</keyword>
<evidence type="ECO:0000259" key="5">
    <source>
        <dbReference type="Pfam" id="PF02836"/>
    </source>
</evidence>
<keyword evidence="3" id="KW-0378">Hydrolase</keyword>
<dbReference type="InterPro" id="IPR006103">
    <property type="entry name" value="Glyco_hydro_2_cat"/>
</dbReference>
<protein>
    <recommendedName>
        <fullName evidence="2">beta-galactosidase</fullName>
        <ecNumber evidence="2">3.2.1.23</ecNumber>
    </recommendedName>
</protein>
<dbReference type="PANTHER" id="PTHR46323">
    <property type="entry name" value="BETA-GALACTOSIDASE"/>
    <property type="match status" value="1"/>
</dbReference>
<proteinExistence type="predicted"/>
<dbReference type="InterPro" id="IPR050347">
    <property type="entry name" value="Bact_Beta-galactosidase"/>
</dbReference>
<evidence type="ECO:0000256" key="2">
    <source>
        <dbReference type="ARBA" id="ARBA00012756"/>
    </source>
</evidence>
<dbReference type="GO" id="GO:0005975">
    <property type="term" value="P:carbohydrate metabolic process"/>
    <property type="evidence" value="ECO:0007669"/>
    <property type="project" value="InterPro"/>
</dbReference>
<evidence type="ECO:0000313" key="6">
    <source>
        <dbReference type="EMBL" id="EOY19801.1"/>
    </source>
</evidence>
<dbReference type="Gramene" id="EOY19801">
    <property type="protein sequence ID" value="EOY19801"/>
    <property type="gene ID" value="TCM_045143"/>
</dbReference>
<comment type="catalytic activity">
    <reaction evidence="1">
        <text>Hydrolysis of terminal non-reducing beta-D-galactose residues in beta-D-galactosides.</text>
        <dbReference type="EC" id="3.2.1.23"/>
    </reaction>
</comment>
<dbReference type="EC" id="3.2.1.23" evidence="2"/>
<dbReference type="AlphaFoldDB" id="A0A061FRV2"/>
<evidence type="ECO:0000256" key="1">
    <source>
        <dbReference type="ARBA" id="ARBA00001412"/>
    </source>
</evidence>
<dbReference type="Proteomes" id="UP000026915">
    <property type="component" value="Chromosome 10"/>
</dbReference>
<feature type="non-terminal residue" evidence="6">
    <location>
        <position position="45"/>
    </location>
</feature>
<dbReference type="EMBL" id="CM001888">
    <property type="protein sequence ID" value="EOY19801.1"/>
    <property type="molecule type" value="Genomic_DNA"/>
</dbReference>
<dbReference type="STRING" id="3641.A0A061FRV2"/>
<dbReference type="SUPFAM" id="SSF51445">
    <property type="entry name" value="(Trans)glycosidases"/>
    <property type="match status" value="1"/>
</dbReference>
<dbReference type="Pfam" id="PF02836">
    <property type="entry name" value="Glyco_hydro_2_C"/>
    <property type="match status" value="1"/>
</dbReference>
<sequence>MTMVVNIGAYGGDFGDSPNDLNFYLNGLTWPGQTPHPSLHEVKHV</sequence>
<dbReference type="GO" id="GO:0004565">
    <property type="term" value="F:beta-galactosidase activity"/>
    <property type="evidence" value="ECO:0007669"/>
    <property type="project" value="UniProtKB-EC"/>
</dbReference>
<evidence type="ECO:0000256" key="4">
    <source>
        <dbReference type="ARBA" id="ARBA00023295"/>
    </source>
</evidence>
<keyword evidence="7" id="KW-1185">Reference proteome</keyword>
<name>A0A061FRV2_THECC</name>
<gene>
    <name evidence="6" type="ORF">TCM_045143</name>
</gene>
<evidence type="ECO:0000256" key="3">
    <source>
        <dbReference type="ARBA" id="ARBA00022801"/>
    </source>
</evidence>
<evidence type="ECO:0000313" key="7">
    <source>
        <dbReference type="Proteomes" id="UP000026915"/>
    </source>
</evidence>
<dbReference type="InParanoid" id="A0A061FRV2"/>
<dbReference type="PANTHER" id="PTHR46323:SF2">
    <property type="entry name" value="BETA-GALACTOSIDASE"/>
    <property type="match status" value="1"/>
</dbReference>
<dbReference type="InterPro" id="IPR017853">
    <property type="entry name" value="GH"/>
</dbReference>
<accession>A0A061FRV2</accession>